<dbReference type="EnsemblMetazoa" id="XM_028663611.1">
    <property type="protein sequence ID" value="XP_028519412.1"/>
    <property type="gene ID" value="LOC110253889"/>
</dbReference>
<dbReference type="OrthoDB" id="430364at2759"/>
<feature type="region of interest" description="Disordered" evidence="2">
    <location>
        <begin position="1"/>
        <end position="20"/>
    </location>
</feature>
<dbReference type="FunFam" id="2.30.29.30:FF:000286">
    <property type="entry name" value="PH-protein kinase domain containing protein"/>
    <property type="match status" value="1"/>
</dbReference>
<dbReference type="Pfam" id="PF00169">
    <property type="entry name" value="PH"/>
    <property type="match status" value="1"/>
</dbReference>
<organism evidence="5 6">
    <name type="scientific">Exaiptasia diaphana</name>
    <name type="common">Tropical sea anemone</name>
    <name type="synonym">Aiptasia pulchella</name>
    <dbReference type="NCBI Taxonomy" id="2652724"/>
    <lineage>
        <taxon>Eukaryota</taxon>
        <taxon>Metazoa</taxon>
        <taxon>Cnidaria</taxon>
        <taxon>Anthozoa</taxon>
        <taxon>Hexacorallia</taxon>
        <taxon>Actiniaria</taxon>
        <taxon>Aiptasiidae</taxon>
        <taxon>Exaiptasia</taxon>
    </lineage>
</organism>
<name>A0A913YY65_EXADI</name>
<dbReference type="Gene3D" id="1.10.1000.11">
    <property type="entry name" value="Arf Nucleotide-binding Site Opener,domain 2"/>
    <property type="match status" value="1"/>
</dbReference>
<dbReference type="GeneID" id="110253889"/>
<dbReference type="InterPro" id="IPR000904">
    <property type="entry name" value="Sec7_dom"/>
</dbReference>
<dbReference type="Gene3D" id="2.30.29.30">
    <property type="entry name" value="Pleckstrin-homology domain (PH domain)/Phosphotyrosine-binding domain (PTB)"/>
    <property type="match status" value="1"/>
</dbReference>
<dbReference type="PROSITE" id="PS50003">
    <property type="entry name" value="PH_DOMAIN"/>
    <property type="match status" value="1"/>
</dbReference>
<feature type="compositionally biased region" description="Polar residues" evidence="2">
    <location>
        <begin position="1"/>
        <end position="16"/>
    </location>
</feature>
<protein>
    <recommendedName>
        <fullName evidence="7">Cytohesin-1</fullName>
    </recommendedName>
</protein>
<reference evidence="5" key="1">
    <citation type="submission" date="2022-11" db="UniProtKB">
        <authorList>
            <consortium name="EnsemblMetazoa"/>
        </authorList>
    </citation>
    <scope>IDENTIFICATION</scope>
</reference>
<dbReference type="PANTHER" id="PTHR10663">
    <property type="entry name" value="GUANYL-NUCLEOTIDE EXCHANGE FACTOR"/>
    <property type="match status" value="1"/>
</dbReference>
<sequence length="406" mass="46558">MTSGPTTPERSDSAITGLTPKEQALLSSIRQRKNKLLVEIEQLKSEIAQVTNELDTLDQQEILGSKEDMKTKQRTIGRKKFNLHPNKGIEYLISSGLLNETPEDVADFLYTGENLNKTQIGNYLGENQEFNLKVFDKFVKLHKFEKRDLVHALREFLWSFRLPGEAQKIDRMMEGFAKQYCQDNPGLFTDTDTCYVLSFSIILLNTSLHNPSVKDKPTIERFIQMNKGINCGADLDKDFLTGLYESIKNEAFKIPEDDGNDITQTFFNPDREGSLVKEGGLHKTWKKRYFILKDNCLYYFKNVGDREPRGIIPLENLQVREVNDAKKKYCFEIFSADNSSGLIKACKTDSEGKVVEGHHDVYRICAASEEERETWIGCIKASMIFDPFYDMLQTRKKKVTQAAVYS</sequence>
<dbReference type="SMART" id="SM00233">
    <property type="entry name" value="PH"/>
    <property type="match status" value="1"/>
</dbReference>
<dbReference type="InterPro" id="IPR023394">
    <property type="entry name" value="Sec7_C_sf"/>
</dbReference>
<dbReference type="KEGG" id="epa:110253889"/>
<dbReference type="InterPro" id="IPR001849">
    <property type="entry name" value="PH_domain"/>
</dbReference>
<proteinExistence type="predicted"/>
<accession>A0A913YY65</accession>
<dbReference type="OMA" id="LLAKICW"/>
<feature type="domain" description="PH" evidence="3">
    <location>
        <begin position="268"/>
        <end position="384"/>
    </location>
</feature>
<evidence type="ECO:0000259" key="3">
    <source>
        <dbReference type="PROSITE" id="PS50003"/>
    </source>
</evidence>
<evidence type="ECO:0000259" key="4">
    <source>
        <dbReference type="PROSITE" id="PS50190"/>
    </source>
</evidence>
<dbReference type="Proteomes" id="UP000887567">
    <property type="component" value="Unplaced"/>
</dbReference>
<dbReference type="InterPro" id="IPR011993">
    <property type="entry name" value="PH-like_dom_sf"/>
</dbReference>
<dbReference type="CDD" id="cd00171">
    <property type="entry name" value="Sec7"/>
    <property type="match status" value="1"/>
</dbReference>
<evidence type="ECO:0000313" key="6">
    <source>
        <dbReference type="Proteomes" id="UP000887567"/>
    </source>
</evidence>
<feature type="coiled-coil region" evidence="1">
    <location>
        <begin position="26"/>
        <end position="60"/>
    </location>
</feature>
<dbReference type="PANTHER" id="PTHR10663:SF402">
    <property type="entry name" value="MIP16918P"/>
    <property type="match status" value="1"/>
</dbReference>
<evidence type="ECO:0000256" key="1">
    <source>
        <dbReference type="SAM" id="Coils"/>
    </source>
</evidence>
<evidence type="ECO:0000256" key="2">
    <source>
        <dbReference type="SAM" id="MobiDB-lite"/>
    </source>
</evidence>
<dbReference type="SUPFAM" id="SSF50729">
    <property type="entry name" value="PH domain-like"/>
    <property type="match status" value="1"/>
</dbReference>
<dbReference type="GO" id="GO:0032012">
    <property type="term" value="P:regulation of ARF protein signal transduction"/>
    <property type="evidence" value="ECO:0007669"/>
    <property type="project" value="InterPro"/>
</dbReference>
<dbReference type="SMART" id="SM00222">
    <property type="entry name" value="Sec7"/>
    <property type="match status" value="1"/>
</dbReference>
<dbReference type="PROSITE" id="PS50190">
    <property type="entry name" value="SEC7"/>
    <property type="match status" value="1"/>
</dbReference>
<keyword evidence="6" id="KW-1185">Reference proteome</keyword>
<feature type="domain" description="SEC7" evidence="4">
    <location>
        <begin position="63"/>
        <end position="250"/>
    </location>
</feature>
<keyword evidence="1" id="KW-0175">Coiled coil</keyword>
<dbReference type="FunFam" id="1.10.1000.11:FF:000002">
    <property type="entry name" value="Cytohesin 1"/>
    <property type="match status" value="1"/>
</dbReference>
<dbReference type="RefSeq" id="XP_028519412.1">
    <property type="nucleotide sequence ID" value="XM_028663611.1"/>
</dbReference>
<dbReference type="AlphaFoldDB" id="A0A913YY65"/>
<dbReference type="SUPFAM" id="SSF48425">
    <property type="entry name" value="Sec7 domain"/>
    <property type="match status" value="1"/>
</dbReference>
<dbReference type="Pfam" id="PF01369">
    <property type="entry name" value="Sec7"/>
    <property type="match status" value="1"/>
</dbReference>
<evidence type="ECO:0008006" key="7">
    <source>
        <dbReference type="Google" id="ProtNLM"/>
    </source>
</evidence>
<dbReference type="Gene3D" id="1.10.220.20">
    <property type="match status" value="1"/>
</dbReference>
<dbReference type="InterPro" id="IPR035999">
    <property type="entry name" value="Sec7_dom_sf"/>
</dbReference>
<dbReference type="GO" id="GO:0005085">
    <property type="term" value="F:guanyl-nucleotide exchange factor activity"/>
    <property type="evidence" value="ECO:0007669"/>
    <property type="project" value="InterPro"/>
</dbReference>
<evidence type="ECO:0000313" key="5">
    <source>
        <dbReference type="EnsemblMetazoa" id="XP_028519412.1"/>
    </source>
</evidence>
<dbReference type="CDD" id="cd01252">
    <property type="entry name" value="PH_GRP1-like"/>
    <property type="match status" value="1"/>
</dbReference>